<dbReference type="EMBL" id="NAJP01000045">
    <property type="protein sequence ID" value="TKA38451.1"/>
    <property type="molecule type" value="Genomic_DNA"/>
</dbReference>
<dbReference type="Pfam" id="PF26053">
    <property type="entry name" value="DUF8016"/>
    <property type="match status" value="1"/>
</dbReference>
<evidence type="ECO:0000313" key="4">
    <source>
        <dbReference type="EMBL" id="TKA38451.1"/>
    </source>
</evidence>
<proteinExistence type="predicted"/>
<dbReference type="InterPro" id="IPR023631">
    <property type="entry name" value="Amidase_dom"/>
</dbReference>
<organism evidence="4 5">
    <name type="scientific">Friedmanniomyces endolithicus</name>
    <dbReference type="NCBI Taxonomy" id="329885"/>
    <lineage>
        <taxon>Eukaryota</taxon>
        <taxon>Fungi</taxon>
        <taxon>Dikarya</taxon>
        <taxon>Ascomycota</taxon>
        <taxon>Pezizomycotina</taxon>
        <taxon>Dothideomycetes</taxon>
        <taxon>Dothideomycetidae</taxon>
        <taxon>Mycosphaerellales</taxon>
        <taxon>Teratosphaeriaceae</taxon>
        <taxon>Friedmanniomyces</taxon>
    </lineage>
</organism>
<evidence type="ECO:0000259" key="2">
    <source>
        <dbReference type="Pfam" id="PF01425"/>
    </source>
</evidence>
<evidence type="ECO:0000256" key="1">
    <source>
        <dbReference type="SAM" id="SignalP"/>
    </source>
</evidence>
<reference evidence="4 5" key="1">
    <citation type="submission" date="2017-03" db="EMBL/GenBank/DDBJ databases">
        <title>Genomes of endolithic fungi from Antarctica.</title>
        <authorList>
            <person name="Coleine C."/>
            <person name="Masonjones S."/>
            <person name="Stajich J.E."/>
        </authorList>
    </citation>
    <scope>NUCLEOTIDE SEQUENCE [LARGE SCALE GENOMIC DNA]</scope>
    <source>
        <strain evidence="4 5">CCFEE 5311</strain>
    </source>
</reference>
<feature type="chain" id="PRO_5020650925" evidence="1">
    <location>
        <begin position="23"/>
        <end position="641"/>
    </location>
</feature>
<dbReference type="PANTHER" id="PTHR46310:SF7">
    <property type="entry name" value="AMIDASE 1"/>
    <property type="match status" value="1"/>
</dbReference>
<accession>A0A4U0UR43</accession>
<dbReference type="Pfam" id="PF01425">
    <property type="entry name" value="Amidase"/>
    <property type="match status" value="1"/>
</dbReference>
<gene>
    <name evidence="4" type="ORF">B0A54_10742</name>
</gene>
<dbReference type="InterPro" id="IPR036928">
    <property type="entry name" value="AS_sf"/>
</dbReference>
<sequence>MRCHPSVSTAVAALSLLPGTLCYTFASTGQTVELDGIPYYLPGTPVCTISTHGPLHEMAQSSGGLTPLTVVTTSGPGSSDLRSIVSNWTTIDDVFSAGFLEAVYIQYTGVKPYGYSGSSSLGFNGTKAVYSTFVTNGTALPQGPYFMTSAGAVYQAWRLYSDFAEAFTETLIPAADGSSYDVLPANVPGQNLAVAVPSRLYFTKTAAKPLAGVRLGVKDIYNVAGVRTSDGNRAWYHLYPPATANALPIQRLVDAGAVIVGHMTSSQFANGQESTLDWVDYHSPFNPRGDGYQDPSSSSSGPGAGAASYPWLDLTIGSDTGGSIRGPSEVQGIYGNRPSHGLVALTGVMPLAPELDTAGFLTKDPILWATAAQVLYEDNVTITHTYPTQIKTYQFPTVSAVPGDDLLIDFVGNVSAIIKASVIAWDIDADWNATRPAGSDPSLTDLLNLTYPIIIAQEQTKLVRDPFYADYAAVHDGRRPFVDPAPLVRWAFGDSYPNTTLAVANANRTLFADWFASEVLVADTKTCSNSLLFYVGSEASVNYRNQYGGPPQPPFGFGISRVSPYWGGPDFVVPIGQASYNSTITLHEEFLPVTVDIMAARGCDGLIFGLVQDLVAAGILKPSVAGYSDVDGGEILFKRDA</sequence>
<dbReference type="AlphaFoldDB" id="A0A4U0UR43"/>
<name>A0A4U0UR43_9PEZI</name>
<dbReference type="InterPro" id="IPR058329">
    <property type="entry name" value="Arp1_N"/>
</dbReference>
<dbReference type="SUPFAM" id="SSF75304">
    <property type="entry name" value="Amidase signature (AS) enzymes"/>
    <property type="match status" value="1"/>
</dbReference>
<dbReference type="Gene3D" id="3.90.1300.10">
    <property type="entry name" value="Amidase signature (AS) domain"/>
    <property type="match status" value="1"/>
</dbReference>
<dbReference type="Proteomes" id="UP000310066">
    <property type="component" value="Unassembled WGS sequence"/>
</dbReference>
<feature type="domain" description="Scytalone dehydratase-like protein Arp1 N-terminal" evidence="3">
    <location>
        <begin position="57"/>
        <end position="160"/>
    </location>
</feature>
<comment type="caution">
    <text evidence="4">The sequence shown here is derived from an EMBL/GenBank/DDBJ whole genome shotgun (WGS) entry which is preliminary data.</text>
</comment>
<dbReference type="OrthoDB" id="5423360at2759"/>
<dbReference type="STRING" id="329885.A0A4U0UR43"/>
<dbReference type="PANTHER" id="PTHR46310">
    <property type="entry name" value="AMIDASE 1"/>
    <property type="match status" value="1"/>
</dbReference>
<evidence type="ECO:0000259" key="3">
    <source>
        <dbReference type="Pfam" id="PF26053"/>
    </source>
</evidence>
<protein>
    <submittedName>
        <fullName evidence="4">Uncharacterized protein</fullName>
    </submittedName>
</protein>
<feature type="signal peptide" evidence="1">
    <location>
        <begin position="1"/>
        <end position="22"/>
    </location>
</feature>
<keyword evidence="1" id="KW-0732">Signal</keyword>
<evidence type="ECO:0000313" key="5">
    <source>
        <dbReference type="Proteomes" id="UP000310066"/>
    </source>
</evidence>
<feature type="domain" description="Amidase" evidence="2">
    <location>
        <begin position="203"/>
        <end position="364"/>
    </location>
</feature>